<organism evidence="1 2">
    <name type="scientific">Potamilus streckersoni</name>
    <dbReference type="NCBI Taxonomy" id="2493646"/>
    <lineage>
        <taxon>Eukaryota</taxon>
        <taxon>Metazoa</taxon>
        <taxon>Spiralia</taxon>
        <taxon>Lophotrochozoa</taxon>
        <taxon>Mollusca</taxon>
        <taxon>Bivalvia</taxon>
        <taxon>Autobranchia</taxon>
        <taxon>Heteroconchia</taxon>
        <taxon>Palaeoheterodonta</taxon>
        <taxon>Unionida</taxon>
        <taxon>Unionoidea</taxon>
        <taxon>Unionidae</taxon>
        <taxon>Ambleminae</taxon>
        <taxon>Lampsilini</taxon>
        <taxon>Potamilus</taxon>
    </lineage>
</organism>
<accession>A0AAE0SW96</accession>
<name>A0AAE0SW96_9BIVA</name>
<sequence length="79" mass="9152">MFPKTPEKDKDLDDYLKKSTTGKVVQRHRKKFVPPFLAGSLAKNNLLCRVSCQFVAYTVTRFMDVHSVLHNAFHMVLQK</sequence>
<proteinExistence type="predicted"/>
<dbReference type="AlphaFoldDB" id="A0AAE0SW96"/>
<keyword evidence="2" id="KW-1185">Reference proteome</keyword>
<reference evidence="1" key="3">
    <citation type="submission" date="2023-05" db="EMBL/GenBank/DDBJ databases">
        <authorList>
            <person name="Smith C.H."/>
        </authorList>
    </citation>
    <scope>NUCLEOTIDE SEQUENCE</scope>
    <source>
        <strain evidence="1">CHS0354</strain>
        <tissue evidence="1">Mantle</tissue>
    </source>
</reference>
<reference evidence="1" key="2">
    <citation type="journal article" date="2021" name="Genome Biol. Evol.">
        <title>Developing a high-quality reference genome for a parasitic bivalve with doubly uniparental inheritance (Bivalvia: Unionida).</title>
        <authorList>
            <person name="Smith C.H."/>
        </authorList>
    </citation>
    <scope>NUCLEOTIDE SEQUENCE</scope>
    <source>
        <strain evidence="1">CHS0354</strain>
        <tissue evidence="1">Mantle</tissue>
    </source>
</reference>
<comment type="caution">
    <text evidence="1">The sequence shown here is derived from an EMBL/GenBank/DDBJ whole genome shotgun (WGS) entry which is preliminary data.</text>
</comment>
<evidence type="ECO:0000313" key="2">
    <source>
        <dbReference type="Proteomes" id="UP001195483"/>
    </source>
</evidence>
<dbReference type="Proteomes" id="UP001195483">
    <property type="component" value="Unassembled WGS sequence"/>
</dbReference>
<dbReference type="EMBL" id="JAEAOA010002121">
    <property type="protein sequence ID" value="KAK3598909.1"/>
    <property type="molecule type" value="Genomic_DNA"/>
</dbReference>
<gene>
    <name evidence="1" type="ORF">CHS0354_036216</name>
</gene>
<protein>
    <submittedName>
        <fullName evidence="1">Uncharacterized protein</fullName>
    </submittedName>
</protein>
<evidence type="ECO:0000313" key="1">
    <source>
        <dbReference type="EMBL" id="KAK3598909.1"/>
    </source>
</evidence>
<reference evidence="1" key="1">
    <citation type="journal article" date="2021" name="Genome Biol. Evol.">
        <title>A High-Quality Reference Genome for a Parasitic Bivalve with Doubly Uniparental Inheritance (Bivalvia: Unionida).</title>
        <authorList>
            <person name="Smith C.H."/>
        </authorList>
    </citation>
    <scope>NUCLEOTIDE SEQUENCE</scope>
    <source>
        <strain evidence="1">CHS0354</strain>
    </source>
</reference>